<evidence type="ECO:0000256" key="6">
    <source>
        <dbReference type="ARBA" id="ARBA00022679"/>
    </source>
</evidence>
<keyword evidence="8" id="KW-0539">Nucleus</keyword>
<keyword evidence="5" id="KW-0489">Methyltransferase</keyword>
<dbReference type="EC" id="2.1.1.85" evidence="3"/>
<keyword evidence="4" id="KW-0963">Cytoplasm</keyword>
<dbReference type="Proteomes" id="UP001152799">
    <property type="component" value="Chromosome 4"/>
</dbReference>
<gene>
    <name evidence="10" type="ORF">CEUTPL_LOCUS8232</name>
</gene>
<protein>
    <recommendedName>
        <fullName evidence="3">protein-histidine N-methyltransferase</fullName>
        <ecNumber evidence="3">2.1.1.85</ecNumber>
    </recommendedName>
</protein>
<evidence type="ECO:0000256" key="8">
    <source>
        <dbReference type="ARBA" id="ARBA00023242"/>
    </source>
</evidence>
<dbReference type="GO" id="GO:0005737">
    <property type="term" value="C:cytoplasm"/>
    <property type="evidence" value="ECO:0007669"/>
    <property type="project" value="UniProtKB-SubCell"/>
</dbReference>
<evidence type="ECO:0000313" key="11">
    <source>
        <dbReference type="Proteomes" id="UP001152799"/>
    </source>
</evidence>
<evidence type="ECO:0000256" key="7">
    <source>
        <dbReference type="ARBA" id="ARBA00022691"/>
    </source>
</evidence>
<dbReference type="InterPro" id="IPR029063">
    <property type="entry name" value="SAM-dependent_MTases_sf"/>
</dbReference>
<keyword evidence="11" id="KW-1185">Reference proteome</keyword>
<evidence type="ECO:0000256" key="2">
    <source>
        <dbReference type="ARBA" id="ARBA00004496"/>
    </source>
</evidence>
<organism evidence="10 11">
    <name type="scientific">Ceutorhynchus assimilis</name>
    <name type="common">cabbage seed weevil</name>
    <dbReference type="NCBI Taxonomy" id="467358"/>
    <lineage>
        <taxon>Eukaryota</taxon>
        <taxon>Metazoa</taxon>
        <taxon>Ecdysozoa</taxon>
        <taxon>Arthropoda</taxon>
        <taxon>Hexapoda</taxon>
        <taxon>Insecta</taxon>
        <taxon>Pterygota</taxon>
        <taxon>Neoptera</taxon>
        <taxon>Endopterygota</taxon>
        <taxon>Coleoptera</taxon>
        <taxon>Polyphaga</taxon>
        <taxon>Cucujiformia</taxon>
        <taxon>Curculionidae</taxon>
        <taxon>Ceutorhynchinae</taxon>
        <taxon>Ceutorhynchus</taxon>
    </lineage>
</organism>
<keyword evidence="7" id="KW-0949">S-adenosyl-L-methionine</keyword>
<dbReference type="EMBL" id="OU892280">
    <property type="protein sequence ID" value="CAG9767673.1"/>
    <property type="molecule type" value="Genomic_DNA"/>
</dbReference>
<dbReference type="GO" id="GO:0018064">
    <property type="term" value="F:protein-L-histidine N-tele-methyltransferase activity"/>
    <property type="evidence" value="ECO:0007669"/>
    <property type="project" value="UniProtKB-EC"/>
</dbReference>
<name>A0A9N9MQP1_9CUCU</name>
<dbReference type="SUPFAM" id="SSF53335">
    <property type="entry name" value="S-adenosyl-L-methionine-dependent methyltransferases"/>
    <property type="match status" value="1"/>
</dbReference>
<dbReference type="OrthoDB" id="1723750at2759"/>
<accession>A0A9N9MQP1</accession>
<evidence type="ECO:0000256" key="3">
    <source>
        <dbReference type="ARBA" id="ARBA00012533"/>
    </source>
</evidence>
<evidence type="ECO:0000256" key="4">
    <source>
        <dbReference type="ARBA" id="ARBA00022490"/>
    </source>
</evidence>
<sequence>MFKFNFSNENNKTKEEEILPPNTTWLESKKIEPNEDDDVLKDIFNNCEENSLDCKDVNIKYFSTVDVLNILKTNEDWASSEKLSVLSADQNHSDLQTAVYEGGLKIWECTYDLISYMVDENLNLNNKNVLDLGCGAGLIGLLCLAKGSSCTFQDYNAEILKYITIPNVRLNGEEDYLSKSSFHSGDWESFTDLIGIEKDEDKFDYIFTSETIYNAENYGKLHELFERLLKKDGEMYPYDRFYIISC</sequence>
<dbReference type="GO" id="GO:0032259">
    <property type="term" value="P:methylation"/>
    <property type="evidence" value="ECO:0007669"/>
    <property type="project" value="UniProtKB-KW"/>
</dbReference>
<comment type="subcellular location">
    <subcellularLocation>
        <location evidence="2">Cytoplasm</location>
    </subcellularLocation>
    <subcellularLocation>
        <location evidence="1">Nucleus</location>
    </subcellularLocation>
</comment>
<dbReference type="GO" id="GO:0005634">
    <property type="term" value="C:nucleus"/>
    <property type="evidence" value="ECO:0007669"/>
    <property type="project" value="UniProtKB-SubCell"/>
</dbReference>
<dbReference type="PANTHER" id="PTHR14614:SF39">
    <property type="entry name" value="HISTIDINE PROTEIN METHYLTRANSFERASE 1 HOMOLOG"/>
    <property type="match status" value="1"/>
</dbReference>
<reference evidence="10" key="1">
    <citation type="submission" date="2022-01" db="EMBL/GenBank/DDBJ databases">
        <authorList>
            <person name="King R."/>
        </authorList>
    </citation>
    <scope>NUCLEOTIDE SEQUENCE</scope>
</reference>
<evidence type="ECO:0000256" key="9">
    <source>
        <dbReference type="ARBA" id="ARBA00038126"/>
    </source>
</evidence>
<dbReference type="PANTHER" id="PTHR14614">
    <property type="entry name" value="HEPATOCELLULAR CARCINOMA-ASSOCIATED ANTIGEN"/>
    <property type="match status" value="1"/>
</dbReference>
<keyword evidence="6" id="KW-0808">Transferase</keyword>
<proteinExistence type="inferred from homology"/>
<dbReference type="Gene3D" id="3.40.50.150">
    <property type="entry name" value="Vaccinia Virus protein VP39"/>
    <property type="match status" value="1"/>
</dbReference>
<dbReference type="AlphaFoldDB" id="A0A9N9MQP1"/>
<dbReference type="Pfam" id="PF10294">
    <property type="entry name" value="Methyltransf_16"/>
    <property type="match status" value="1"/>
</dbReference>
<evidence type="ECO:0000256" key="1">
    <source>
        <dbReference type="ARBA" id="ARBA00004123"/>
    </source>
</evidence>
<dbReference type="InterPro" id="IPR019410">
    <property type="entry name" value="Methyltransf_16"/>
</dbReference>
<comment type="similarity">
    <text evidence="9">Belongs to the methyltransferase superfamily. METTL18 family.</text>
</comment>
<evidence type="ECO:0000256" key="5">
    <source>
        <dbReference type="ARBA" id="ARBA00022603"/>
    </source>
</evidence>
<evidence type="ECO:0000313" key="10">
    <source>
        <dbReference type="EMBL" id="CAG9767673.1"/>
    </source>
</evidence>